<proteinExistence type="predicted"/>
<dbReference type="EMBL" id="MFQB01000049">
    <property type="protein sequence ID" value="OGH65406.1"/>
    <property type="molecule type" value="Genomic_DNA"/>
</dbReference>
<dbReference type="SUPFAM" id="SSF55729">
    <property type="entry name" value="Acyl-CoA N-acyltransferases (Nat)"/>
    <property type="match status" value="1"/>
</dbReference>
<name>A0A1F6M182_9BACT</name>
<protein>
    <recommendedName>
        <fullName evidence="3">N-end rule aminoacyl transferase C-terminal domain-containing protein</fullName>
    </recommendedName>
</protein>
<dbReference type="AlphaFoldDB" id="A0A1F6M182"/>
<comment type="caution">
    <text evidence="1">The sequence shown here is derived from an EMBL/GenBank/DDBJ whole genome shotgun (WGS) entry which is preliminary data.</text>
</comment>
<accession>A0A1F6M182</accession>
<gene>
    <name evidence="1" type="ORF">A3J66_02170</name>
</gene>
<evidence type="ECO:0000313" key="1">
    <source>
        <dbReference type="EMBL" id="OGH65406.1"/>
    </source>
</evidence>
<evidence type="ECO:0008006" key="3">
    <source>
        <dbReference type="Google" id="ProtNLM"/>
    </source>
</evidence>
<dbReference type="InterPro" id="IPR016181">
    <property type="entry name" value="Acyl_CoA_acyltransferase"/>
</dbReference>
<sequence>MATAYFSWAEQTITDFSDDVINAAYDQGYLFRREAKGFMYQTRSVRIDLSKFEPSSENRRILRKTEDLTMETVALPYSEYHWSVGKLAKDFYDTKFGAGVFSANKVKELLTDAEKSNYNMLFRYGPVACGYAIARQTNELIHYAYPFYDVERSPNDMGMGMMVRAVLYAKEQNKKYIYLGSAQRPGDTYKLQFQGVEWFDGKKWHHDTIELKQLLQTT</sequence>
<organism evidence="1 2">
    <name type="scientific">Candidatus Magasanikbacteria bacterium RIFCSPHIGHO2_02_FULL_47_14</name>
    <dbReference type="NCBI Taxonomy" id="1798680"/>
    <lineage>
        <taxon>Bacteria</taxon>
        <taxon>Candidatus Magasanikiibacteriota</taxon>
    </lineage>
</organism>
<dbReference type="STRING" id="1798680.A3J66_02170"/>
<reference evidence="1 2" key="1">
    <citation type="journal article" date="2016" name="Nat. Commun.">
        <title>Thousands of microbial genomes shed light on interconnected biogeochemical processes in an aquifer system.</title>
        <authorList>
            <person name="Anantharaman K."/>
            <person name="Brown C.T."/>
            <person name="Hug L.A."/>
            <person name="Sharon I."/>
            <person name="Castelle C.J."/>
            <person name="Probst A.J."/>
            <person name="Thomas B.C."/>
            <person name="Singh A."/>
            <person name="Wilkins M.J."/>
            <person name="Karaoz U."/>
            <person name="Brodie E.L."/>
            <person name="Williams K.H."/>
            <person name="Hubbard S.S."/>
            <person name="Banfield J.F."/>
        </authorList>
    </citation>
    <scope>NUCLEOTIDE SEQUENCE [LARGE SCALE GENOMIC DNA]</scope>
</reference>
<evidence type="ECO:0000313" key="2">
    <source>
        <dbReference type="Proteomes" id="UP000176282"/>
    </source>
</evidence>
<dbReference type="Proteomes" id="UP000176282">
    <property type="component" value="Unassembled WGS sequence"/>
</dbReference>